<protein>
    <submittedName>
        <fullName evidence="11">Uncharacterized protein</fullName>
    </submittedName>
</protein>
<feature type="domain" description="ABC transporter" evidence="9">
    <location>
        <begin position="369"/>
        <end position="606"/>
    </location>
</feature>
<dbReference type="InterPro" id="IPR003593">
    <property type="entry name" value="AAA+_ATPase"/>
</dbReference>
<feature type="transmembrane region" description="Helical" evidence="8">
    <location>
        <begin position="269"/>
        <end position="295"/>
    </location>
</feature>
<dbReference type="EMBL" id="NRJG01000045">
    <property type="protein sequence ID" value="RIY38998.1"/>
    <property type="molecule type" value="Genomic_DNA"/>
</dbReference>
<sequence length="613" mass="68317">MFGIFKKQKIKLRDFLDNTSPTNPNPILNCDNGKAFRLYWRYVIPFQWALFLGIIITFAGSGIDAFLISRIKTIVDNGSGILDSQTLLGFAYILISLMTLRAIFQFCSQYLFNWAQAKLNVSLLEKLFKHISRMPQAFFDIHGSGKIISKIQYEVTLMLGATGSSLLTISRDGSTIISFLVVMFYTNWVLSSVIFLLLPVIYLVLKVVSKSIKRLTQGQLDANSSQAQLLNEMVKGHQVVNLYNAQDFEHNRFYQVLESIRLKSEKGVLVSNLGHSIVQLIASLLLVAIIILAAYATELNLPPITPGDFIVIFSAMFGLLKPVRNLTNIYNAYIASLTAAKSVLGILALDTETDNGKLTAQQVNFSGSISYENVTFAYPTRADEPILKNFNLEIPAGKTIAFVGKSGGGKSTIVSLLSRTYDLEKGAIKIDGNDIRDITLFDLRNNIAVVSQNVHLFDDTIYNNIVYCDGDKYTAEQVQKAADLAYVTNFAQEFPNGLHTRIGTDGTRLSGGQRQRIAIARALLRDKPIIILDEATSALDNESEYFIQKSLEELQKGRTVLTIAHRLSTIENADQICVVIDGEIVEQGTHQKLVQNTNGEYYKLYTRDFSKKS</sequence>
<dbReference type="SUPFAM" id="SSF52540">
    <property type="entry name" value="P-loop containing nucleoside triphosphate hydrolases"/>
    <property type="match status" value="1"/>
</dbReference>
<evidence type="ECO:0000313" key="11">
    <source>
        <dbReference type="EMBL" id="RIY38998.1"/>
    </source>
</evidence>
<dbReference type="AlphaFoldDB" id="A0A3A1YP36"/>
<evidence type="ECO:0000313" key="12">
    <source>
        <dbReference type="Proteomes" id="UP000265916"/>
    </source>
</evidence>
<keyword evidence="5" id="KW-0067">ATP-binding</keyword>
<dbReference type="InterPro" id="IPR027417">
    <property type="entry name" value="P-loop_NTPase"/>
</dbReference>
<evidence type="ECO:0000256" key="3">
    <source>
        <dbReference type="ARBA" id="ARBA00022692"/>
    </source>
</evidence>
<keyword evidence="2" id="KW-1003">Cell membrane</keyword>
<dbReference type="GO" id="GO:0034040">
    <property type="term" value="F:ATPase-coupled lipid transmembrane transporter activity"/>
    <property type="evidence" value="ECO:0007669"/>
    <property type="project" value="TreeGrafter"/>
</dbReference>
<organism evidence="11 12">
    <name type="scientific">Psittacicella hinzii</name>
    <dbReference type="NCBI Taxonomy" id="2028575"/>
    <lineage>
        <taxon>Bacteria</taxon>
        <taxon>Pseudomonadati</taxon>
        <taxon>Pseudomonadota</taxon>
        <taxon>Gammaproteobacteria</taxon>
        <taxon>Pasteurellales</taxon>
        <taxon>Psittacicellaceae</taxon>
        <taxon>Psittacicella</taxon>
    </lineage>
</organism>
<evidence type="ECO:0000256" key="6">
    <source>
        <dbReference type="ARBA" id="ARBA00022989"/>
    </source>
</evidence>
<dbReference type="GO" id="GO:0140359">
    <property type="term" value="F:ABC-type transporter activity"/>
    <property type="evidence" value="ECO:0007669"/>
    <property type="project" value="InterPro"/>
</dbReference>
<gene>
    <name evidence="11" type="ORF">CKF58_03030</name>
</gene>
<evidence type="ECO:0000259" key="9">
    <source>
        <dbReference type="PROSITE" id="PS50893"/>
    </source>
</evidence>
<dbReference type="GO" id="GO:0005524">
    <property type="term" value="F:ATP binding"/>
    <property type="evidence" value="ECO:0007669"/>
    <property type="project" value="UniProtKB-KW"/>
</dbReference>
<dbReference type="SUPFAM" id="SSF90123">
    <property type="entry name" value="ABC transporter transmembrane region"/>
    <property type="match status" value="1"/>
</dbReference>
<evidence type="ECO:0000256" key="8">
    <source>
        <dbReference type="SAM" id="Phobius"/>
    </source>
</evidence>
<name>A0A3A1YP36_9GAMM</name>
<comment type="subcellular location">
    <subcellularLocation>
        <location evidence="1">Cell membrane</location>
        <topology evidence="1">Multi-pass membrane protein</topology>
    </subcellularLocation>
</comment>
<dbReference type="FunFam" id="3.40.50.300:FF:000218">
    <property type="entry name" value="Multidrug ABC transporter ATP-binding protein"/>
    <property type="match status" value="1"/>
</dbReference>
<dbReference type="Gene3D" id="1.20.1560.10">
    <property type="entry name" value="ABC transporter type 1, transmembrane domain"/>
    <property type="match status" value="1"/>
</dbReference>
<evidence type="ECO:0000256" key="5">
    <source>
        <dbReference type="ARBA" id="ARBA00022840"/>
    </source>
</evidence>
<keyword evidence="4" id="KW-0547">Nucleotide-binding</keyword>
<evidence type="ECO:0000256" key="4">
    <source>
        <dbReference type="ARBA" id="ARBA00022741"/>
    </source>
</evidence>
<dbReference type="PROSITE" id="PS00211">
    <property type="entry name" value="ABC_TRANSPORTER_1"/>
    <property type="match status" value="1"/>
</dbReference>
<dbReference type="Pfam" id="PF00005">
    <property type="entry name" value="ABC_tran"/>
    <property type="match status" value="1"/>
</dbReference>
<keyword evidence="6 8" id="KW-1133">Transmembrane helix</keyword>
<dbReference type="InterPro" id="IPR017871">
    <property type="entry name" value="ABC_transporter-like_CS"/>
</dbReference>
<dbReference type="PANTHER" id="PTHR24221:SF632">
    <property type="entry name" value="ATP-DEPENDENT LIPID A-CORE FLIPPASE"/>
    <property type="match status" value="1"/>
</dbReference>
<evidence type="ECO:0000256" key="7">
    <source>
        <dbReference type="ARBA" id="ARBA00023136"/>
    </source>
</evidence>
<feature type="transmembrane region" description="Helical" evidence="8">
    <location>
        <begin position="46"/>
        <end position="68"/>
    </location>
</feature>
<feature type="transmembrane region" description="Helical" evidence="8">
    <location>
        <begin position="89"/>
        <end position="112"/>
    </location>
</feature>
<dbReference type="PROSITE" id="PS50929">
    <property type="entry name" value="ABC_TM1F"/>
    <property type="match status" value="1"/>
</dbReference>
<feature type="domain" description="ABC transmembrane type-1" evidence="10">
    <location>
        <begin position="51"/>
        <end position="335"/>
    </location>
</feature>
<keyword evidence="7 8" id="KW-0472">Membrane</keyword>
<dbReference type="InterPro" id="IPR036640">
    <property type="entry name" value="ABC1_TM_sf"/>
</dbReference>
<evidence type="ECO:0000256" key="1">
    <source>
        <dbReference type="ARBA" id="ARBA00004651"/>
    </source>
</evidence>
<dbReference type="GO" id="GO:0005886">
    <property type="term" value="C:plasma membrane"/>
    <property type="evidence" value="ECO:0007669"/>
    <property type="project" value="UniProtKB-SubCell"/>
</dbReference>
<dbReference type="CDD" id="cd18552">
    <property type="entry name" value="ABC_6TM_MsbA_like"/>
    <property type="match status" value="1"/>
</dbReference>
<dbReference type="Gene3D" id="3.40.50.300">
    <property type="entry name" value="P-loop containing nucleotide triphosphate hydrolases"/>
    <property type="match status" value="1"/>
</dbReference>
<dbReference type="PANTHER" id="PTHR24221">
    <property type="entry name" value="ATP-BINDING CASSETTE SUB-FAMILY B"/>
    <property type="match status" value="1"/>
</dbReference>
<dbReference type="Proteomes" id="UP000265916">
    <property type="component" value="Unassembled WGS sequence"/>
</dbReference>
<evidence type="ECO:0000259" key="10">
    <source>
        <dbReference type="PROSITE" id="PS50929"/>
    </source>
</evidence>
<keyword evidence="12" id="KW-1185">Reference proteome</keyword>
<dbReference type="PROSITE" id="PS50893">
    <property type="entry name" value="ABC_TRANSPORTER_2"/>
    <property type="match status" value="1"/>
</dbReference>
<feature type="transmembrane region" description="Helical" evidence="8">
    <location>
        <begin position="176"/>
        <end position="205"/>
    </location>
</feature>
<dbReference type="GO" id="GO:0016887">
    <property type="term" value="F:ATP hydrolysis activity"/>
    <property type="evidence" value="ECO:0007669"/>
    <property type="project" value="InterPro"/>
</dbReference>
<dbReference type="Pfam" id="PF00664">
    <property type="entry name" value="ABC_membrane"/>
    <property type="match status" value="1"/>
</dbReference>
<evidence type="ECO:0000256" key="2">
    <source>
        <dbReference type="ARBA" id="ARBA00022475"/>
    </source>
</evidence>
<proteinExistence type="predicted"/>
<dbReference type="InterPro" id="IPR039421">
    <property type="entry name" value="Type_1_exporter"/>
</dbReference>
<reference evidence="11 12" key="1">
    <citation type="submission" date="2017-08" db="EMBL/GenBank/DDBJ databases">
        <title>Reclassification of Bisgaard taxon 37 and 44.</title>
        <authorList>
            <person name="Christensen H."/>
        </authorList>
    </citation>
    <scope>NUCLEOTIDE SEQUENCE [LARGE SCALE GENOMIC DNA]</scope>
    <source>
        <strain evidence="11 12">111</strain>
    </source>
</reference>
<comment type="caution">
    <text evidence="11">The sequence shown here is derived from an EMBL/GenBank/DDBJ whole genome shotgun (WGS) entry which is preliminary data.</text>
</comment>
<dbReference type="SMART" id="SM00382">
    <property type="entry name" value="AAA"/>
    <property type="match status" value="1"/>
</dbReference>
<keyword evidence="3 8" id="KW-0812">Transmembrane</keyword>
<dbReference type="OrthoDB" id="9806127at2"/>
<dbReference type="RefSeq" id="WP_119530830.1">
    <property type="nucleotide sequence ID" value="NZ_JBHSSP010000032.1"/>
</dbReference>
<accession>A0A3A1YP36</accession>
<dbReference type="InterPro" id="IPR011527">
    <property type="entry name" value="ABC1_TM_dom"/>
</dbReference>
<dbReference type="InterPro" id="IPR003439">
    <property type="entry name" value="ABC_transporter-like_ATP-bd"/>
</dbReference>